<accession>A0AAP0LZ31</accession>
<feature type="region of interest" description="Disordered" evidence="1">
    <location>
        <begin position="114"/>
        <end position="134"/>
    </location>
</feature>
<gene>
    <name evidence="2" type="ORF">WN944_003719</name>
</gene>
<evidence type="ECO:0000313" key="3">
    <source>
        <dbReference type="Proteomes" id="UP001428341"/>
    </source>
</evidence>
<evidence type="ECO:0000313" key="2">
    <source>
        <dbReference type="EMBL" id="KAK9193023.1"/>
    </source>
</evidence>
<feature type="region of interest" description="Disordered" evidence="1">
    <location>
        <begin position="59"/>
        <end position="82"/>
    </location>
</feature>
<dbReference type="Proteomes" id="UP001428341">
    <property type="component" value="Unassembled WGS sequence"/>
</dbReference>
<feature type="compositionally biased region" description="Basic and acidic residues" evidence="1">
    <location>
        <begin position="124"/>
        <end position="134"/>
    </location>
</feature>
<reference evidence="2 3" key="1">
    <citation type="submission" date="2024-05" db="EMBL/GenBank/DDBJ databases">
        <title>Haplotype-resolved chromosome-level genome assembly of Huyou (Citrus changshanensis).</title>
        <authorList>
            <person name="Miao C."/>
            <person name="Chen W."/>
            <person name="Wu Y."/>
            <person name="Wang L."/>
            <person name="Zhao S."/>
            <person name="Grierson D."/>
            <person name="Xu C."/>
            <person name="Chen K."/>
        </authorList>
    </citation>
    <scope>NUCLEOTIDE SEQUENCE [LARGE SCALE GENOMIC DNA]</scope>
    <source>
        <strain evidence="2">01-14</strain>
        <tissue evidence="2">Leaf</tissue>
    </source>
</reference>
<dbReference type="EMBL" id="JBCGBO010000006">
    <property type="protein sequence ID" value="KAK9193023.1"/>
    <property type="molecule type" value="Genomic_DNA"/>
</dbReference>
<sequence length="134" mass="15120">MSTVAGTCNQAGRENEMVIENENMGTVGLDGTKNDMAHPPKTNEVEMARKGKFGKFKIWKSQARSQATKEDKKNRPFSLKRPIETQERLSPNFKKQKMLGHTDAPVAKLRLSHSPITKNGGRQQRVEKMTRLQA</sequence>
<keyword evidence="3" id="KW-1185">Reference proteome</keyword>
<evidence type="ECO:0000256" key="1">
    <source>
        <dbReference type="SAM" id="MobiDB-lite"/>
    </source>
</evidence>
<protein>
    <submittedName>
        <fullName evidence="2">Uncharacterized protein</fullName>
    </submittedName>
</protein>
<proteinExistence type="predicted"/>
<name>A0AAP0LZ31_9ROSI</name>
<organism evidence="2 3">
    <name type="scientific">Citrus x changshan-huyou</name>
    <dbReference type="NCBI Taxonomy" id="2935761"/>
    <lineage>
        <taxon>Eukaryota</taxon>
        <taxon>Viridiplantae</taxon>
        <taxon>Streptophyta</taxon>
        <taxon>Embryophyta</taxon>
        <taxon>Tracheophyta</taxon>
        <taxon>Spermatophyta</taxon>
        <taxon>Magnoliopsida</taxon>
        <taxon>eudicotyledons</taxon>
        <taxon>Gunneridae</taxon>
        <taxon>Pentapetalae</taxon>
        <taxon>rosids</taxon>
        <taxon>malvids</taxon>
        <taxon>Sapindales</taxon>
        <taxon>Rutaceae</taxon>
        <taxon>Aurantioideae</taxon>
        <taxon>Citrus</taxon>
    </lineage>
</organism>
<dbReference type="AlphaFoldDB" id="A0AAP0LZ31"/>
<comment type="caution">
    <text evidence="2">The sequence shown here is derived from an EMBL/GenBank/DDBJ whole genome shotgun (WGS) entry which is preliminary data.</text>
</comment>